<evidence type="ECO:0000313" key="2">
    <source>
        <dbReference type="Proteomes" id="UP000219338"/>
    </source>
</evidence>
<reference evidence="2" key="1">
    <citation type="journal article" date="2017" name="Nat. Ecol. Evol.">
        <title>Genome expansion and lineage-specific genetic innovations in the forest pathogenic fungi Armillaria.</title>
        <authorList>
            <person name="Sipos G."/>
            <person name="Prasanna A.N."/>
            <person name="Walter M.C."/>
            <person name="O'Connor E."/>
            <person name="Balint B."/>
            <person name="Krizsan K."/>
            <person name="Kiss B."/>
            <person name="Hess J."/>
            <person name="Varga T."/>
            <person name="Slot J."/>
            <person name="Riley R."/>
            <person name="Boka B."/>
            <person name="Rigling D."/>
            <person name="Barry K."/>
            <person name="Lee J."/>
            <person name="Mihaltcheva S."/>
            <person name="LaButti K."/>
            <person name="Lipzen A."/>
            <person name="Waldron R."/>
            <person name="Moloney N.M."/>
            <person name="Sperisen C."/>
            <person name="Kredics L."/>
            <person name="Vagvoelgyi C."/>
            <person name="Patrignani A."/>
            <person name="Fitzpatrick D."/>
            <person name="Nagy I."/>
            <person name="Doyle S."/>
            <person name="Anderson J.B."/>
            <person name="Grigoriev I.V."/>
            <person name="Gueldener U."/>
            <person name="Muensterkoetter M."/>
            <person name="Nagy L.G."/>
        </authorList>
    </citation>
    <scope>NUCLEOTIDE SEQUENCE [LARGE SCALE GENOMIC DNA]</scope>
    <source>
        <strain evidence="2">C18/9</strain>
    </source>
</reference>
<dbReference type="EMBL" id="FUEG01000010">
    <property type="protein sequence ID" value="SJL09234.1"/>
    <property type="molecule type" value="Genomic_DNA"/>
</dbReference>
<name>A0A284RKG2_ARMOS</name>
<proteinExistence type="predicted"/>
<organism evidence="1 2">
    <name type="scientific">Armillaria ostoyae</name>
    <name type="common">Armillaria root rot fungus</name>
    <dbReference type="NCBI Taxonomy" id="47428"/>
    <lineage>
        <taxon>Eukaryota</taxon>
        <taxon>Fungi</taxon>
        <taxon>Dikarya</taxon>
        <taxon>Basidiomycota</taxon>
        <taxon>Agaricomycotina</taxon>
        <taxon>Agaricomycetes</taxon>
        <taxon>Agaricomycetidae</taxon>
        <taxon>Agaricales</taxon>
        <taxon>Marasmiineae</taxon>
        <taxon>Physalacriaceae</taxon>
        <taxon>Armillaria</taxon>
    </lineage>
</organism>
<dbReference type="InterPro" id="IPR027796">
    <property type="entry name" value="OTT_1508_deam-like"/>
</dbReference>
<sequence length="479" mass="54774">MIGAGLCCSLIMSLSSTEAPESYLAILPSSSEQYYDDLFDSFKKFNSDERQKLELLDALAEICVSQGEGEAYASAIETGPETCTLFIVGNHEEVPRVTQDYLTDVCRRLTDVAHVADTEGLYKPSIHDLPLRTQESINDIRISILLFTYEKFLARLTKWNGPWLKRGADIDHRLGDGAEKNKFQELKNSLSVLHQLVTCHTRDVMTLHQVLSAISRRWKLSNPDTVMFMRRLDVLPRSDKTDVPFSIEQYLRKVLKTHNETTKLICFAISSQRGHIFRNQPKFVFLRSERRCVELDVKTAVRTLERHMDTTEQDRVYLDRFINNGGDDQYTCCAHCECAMMVELLKRRGTQQRPAPIIGVSKLSCFTCHLFFVAYNQARIRLTETDLPSEFVITGAHNTLYLPWVSPDLTSIDPKLHAGIQQHLLEVAREAAVAHVRSLRRYSGSTPYWAEDSEVEVMKVNMSLEDILRNWKAKMNISS</sequence>
<dbReference type="AlphaFoldDB" id="A0A284RKG2"/>
<dbReference type="Pfam" id="PF14441">
    <property type="entry name" value="OTT_1508_deam"/>
    <property type="match status" value="1"/>
</dbReference>
<dbReference type="Proteomes" id="UP000219338">
    <property type="component" value="Unassembled WGS sequence"/>
</dbReference>
<evidence type="ECO:0000313" key="1">
    <source>
        <dbReference type="EMBL" id="SJL09234.1"/>
    </source>
</evidence>
<accession>A0A284RKG2</accession>
<keyword evidence="2" id="KW-1185">Reference proteome</keyword>
<protein>
    <submittedName>
        <fullName evidence="1">Uncharacterized protein</fullName>
    </submittedName>
</protein>
<gene>
    <name evidence="1" type="ORF">ARMOST_12610</name>
</gene>
<dbReference type="OrthoDB" id="2879697at2759"/>